<dbReference type="SMART" id="SM00418">
    <property type="entry name" value="HTH_ARSR"/>
    <property type="match status" value="1"/>
</dbReference>
<dbReference type="CDD" id="cd00090">
    <property type="entry name" value="HTH_ARSR"/>
    <property type="match status" value="1"/>
</dbReference>
<reference evidence="5 6" key="1">
    <citation type="submission" date="2017-09" db="EMBL/GenBank/DDBJ databases">
        <title>Genomics of the genus Arcobacter.</title>
        <authorList>
            <person name="Perez-Cataluna A."/>
            <person name="Figueras M.J."/>
            <person name="Salas-Masso N."/>
        </authorList>
    </citation>
    <scope>NUCLEOTIDE SEQUENCE [LARGE SCALE GENOMIC DNA]</scope>
    <source>
        <strain evidence="5 6">CECT 7386</strain>
    </source>
</reference>
<dbReference type="InterPro" id="IPR051011">
    <property type="entry name" value="Metal_resp_trans_reg"/>
</dbReference>
<dbReference type="SUPFAM" id="SSF46785">
    <property type="entry name" value="Winged helix' DNA-binding domain"/>
    <property type="match status" value="1"/>
</dbReference>
<protein>
    <submittedName>
        <fullName evidence="5">Transcriptional regulator</fullName>
    </submittedName>
</protein>
<keyword evidence="3" id="KW-0804">Transcription</keyword>
<evidence type="ECO:0000256" key="2">
    <source>
        <dbReference type="ARBA" id="ARBA00023125"/>
    </source>
</evidence>
<dbReference type="GO" id="GO:0003700">
    <property type="term" value="F:DNA-binding transcription factor activity"/>
    <property type="evidence" value="ECO:0007669"/>
    <property type="project" value="InterPro"/>
</dbReference>
<feature type="domain" description="HTH arsR-type" evidence="4">
    <location>
        <begin position="35"/>
        <end position="125"/>
    </location>
</feature>
<dbReference type="PANTHER" id="PTHR43132">
    <property type="entry name" value="ARSENICAL RESISTANCE OPERON REPRESSOR ARSR-RELATED"/>
    <property type="match status" value="1"/>
</dbReference>
<accession>A0AAX2AC59</accession>
<dbReference type="Pfam" id="PF01022">
    <property type="entry name" value="HTH_5"/>
    <property type="match status" value="1"/>
</dbReference>
<dbReference type="GO" id="GO:0003677">
    <property type="term" value="F:DNA binding"/>
    <property type="evidence" value="ECO:0007669"/>
    <property type="project" value="UniProtKB-KW"/>
</dbReference>
<dbReference type="Proteomes" id="UP000290092">
    <property type="component" value="Unassembled WGS sequence"/>
</dbReference>
<proteinExistence type="predicted"/>
<name>A0AAX2AC59_9BACT</name>
<dbReference type="EMBL" id="NXID01000098">
    <property type="protein sequence ID" value="RXK12030.1"/>
    <property type="molecule type" value="Genomic_DNA"/>
</dbReference>
<sequence length="125" mass="14860">MKLLRNKMENQKKKELIRSCCEGISYIFDIRKILPDDDKLVEISNIFKALGDPTRVKILYALLKYEICVGEIANLLEIPQSHVSHQLRILKKFDIVDFEKDKKMSFYYIKDEKIRELLNLILKEK</sequence>
<keyword evidence="1" id="KW-0805">Transcription regulation</keyword>
<dbReference type="InterPro" id="IPR001845">
    <property type="entry name" value="HTH_ArsR_DNA-bd_dom"/>
</dbReference>
<gene>
    <name evidence="5" type="ORF">CP985_14695</name>
</gene>
<dbReference type="InterPro" id="IPR011991">
    <property type="entry name" value="ArsR-like_HTH"/>
</dbReference>
<organism evidence="5 6">
    <name type="scientific">Malaciobacter mytili LMG 24559</name>
    <dbReference type="NCBI Taxonomy" id="1032238"/>
    <lineage>
        <taxon>Bacteria</taxon>
        <taxon>Pseudomonadati</taxon>
        <taxon>Campylobacterota</taxon>
        <taxon>Epsilonproteobacteria</taxon>
        <taxon>Campylobacterales</taxon>
        <taxon>Arcobacteraceae</taxon>
        <taxon>Malaciobacter</taxon>
    </lineage>
</organism>
<keyword evidence="2" id="KW-0238">DNA-binding</keyword>
<dbReference type="PROSITE" id="PS50987">
    <property type="entry name" value="HTH_ARSR_2"/>
    <property type="match status" value="1"/>
</dbReference>
<dbReference type="NCBIfam" id="NF033788">
    <property type="entry name" value="HTH_metalloreg"/>
    <property type="match status" value="1"/>
</dbReference>
<dbReference type="InterPro" id="IPR036388">
    <property type="entry name" value="WH-like_DNA-bd_sf"/>
</dbReference>
<keyword evidence="6" id="KW-1185">Reference proteome</keyword>
<evidence type="ECO:0000256" key="3">
    <source>
        <dbReference type="ARBA" id="ARBA00023163"/>
    </source>
</evidence>
<dbReference type="AlphaFoldDB" id="A0AAX2AC59"/>
<evidence type="ECO:0000256" key="1">
    <source>
        <dbReference type="ARBA" id="ARBA00023015"/>
    </source>
</evidence>
<evidence type="ECO:0000259" key="4">
    <source>
        <dbReference type="PROSITE" id="PS50987"/>
    </source>
</evidence>
<dbReference type="PANTHER" id="PTHR43132:SF6">
    <property type="entry name" value="HTH-TYPE TRANSCRIPTIONAL REPRESSOR CZRA"/>
    <property type="match status" value="1"/>
</dbReference>
<evidence type="ECO:0000313" key="6">
    <source>
        <dbReference type="Proteomes" id="UP000290092"/>
    </source>
</evidence>
<dbReference type="RefSeq" id="WP_114842308.1">
    <property type="nucleotide sequence ID" value="NZ_CP031219.1"/>
</dbReference>
<dbReference type="PRINTS" id="PR00778">
    <property type="entry name" value="HTHARSR"/>
</dbReference>
<dbReference type="InterPro" id="IPR036390">
    <property type="entry name" value="WH_DNA-bd_sf"/>
</dbReference>
<evidence type="ECO:0000313" key="5">
    <source>
        <dbReference type="EMBL" id="RXK12030.1"/>
    </source>
</evidence>
<dbReference type="Gene3D" id="1.10.10.10">
    <property type="entry name" value="Winged helix-like DNA-binding domain superfamily/Winged helix DNA-binding domain"/>
    <property type="match status" value="1"/>
</dbReference>
<comment type="caution">
    <text evidence="5">The sequence shown here is derived from an EMBL/GenBank/DDBJ whole genome shotgun (WGS) entry which is preliminary data.</text>
</comment>